<dbReference type="SUPFAM" id="SSF52540">
    <property type="entry name" value="P-loop containing nucleoside triphosphate hydrolases"/>
    <property type="match status" value="1"/>
</dbReference>
<dbReference type="Proteomes" id="UP000035444">
    <property type="component" value="Unassembled WGS sequence"/>
</dbReference>
<protein>
    <recommendedName>
        <fullName evidence="1">Phosphoribulokinase/uridine kinase domain-containing protein</fullName>
    </recommendedName>
</protein>
<keyword evidence="3" id="KW-1185">Reference proteome</keyword>
<dbReference type="EMBL" id="LAQL01000010">
    <property type="protein sequence ID" value="KLN59788.1"/>
    <property type="molecule type" value="Genomic_DNA"/>
</dbReference>
<dbReference type="AlphaFoldDB" id="A0A0H2MBQ8"/>
<feature type="domain" description="Phosphoribulokinase/uridine kinase" evidence="1">
    <location>
        <begin position="22"/>
        <end position="205"/>
    </location>
</feature>
<organism evidence="2 3">
    <name type="scientific">Kiloniella spongiae</name>
    <dbReference type="NCBI Taxonomy" id="1489064"/>
    <lineage>
        <taxon>Bacteria</taxon>
        <taxon>Pseudomonadati</taxon>
        <taxon>Pseudomonadota</taxon>
        <taxon>Alphaproteobacteria</taxon>
        <taxon>Rhodospirillales</taxon>
        <taxon>Kiloniellaceae</taxon>
        <taxon>Kiloniella</taxon>
    </lineage>
</organism>
<dbReference type="PANTHER" id="PTHR10285">
    <property type="entry name" value="URIDINE KINASE"/>
    <property type="match status" value="1"/>
</dbReference>
<gene>
    <name evidence="2" type="ORF">WH96_15480</name>
</gene>
<sequence>MQTIEELAANILSMDRSNQRLVISIAGPPGSGKSTLSESLCDLLNIQIGGEQAVVMPMDGYHLDNSVLEQKGLLSRKGAPETFDVESFLYDLYQLYKSDTELTIPIFDRDKDYSIPCAKRILKKHHLILVEGNYLQLGDDPWHKASDFMDLSVFLKVPMETLETRLIQRWLDYGLTKDAAVKRALSNDIPNANFVNSNSLPADIILEQDG</sequence>
<dbReference type="RefSeq" id="WP_047765119.1">
    <property type="nucleotide sequence ID" value="NZ_LAQL01000010.1"/>
</dbReference>
<evidence type="ECO:0000313" key="2">
    <source>
        <dbReference type="EMBL" id="KLN59788.1"/>
    </source>
</evidence>
<dbReference type="Pfam" id="PF00485">
    <property type="entry name" value="PRK"/>
    <property type="match status" value="1"/>
</dbReference>
<evidence type="ECO:0000259" key="1">
    <source>
        <dbReference type="Pfam" id="PF00485"/>
    </source>
</evidence>
<comment type="caution">
    <text evidence="2">The sequence shown here is derived from an EMBL/GenBank/DDBJ whole genome shotgun (WGS) entry which is preliminary data.</text>
</comment>
<dbReference type="InterPro" id="IPR027417">
    <property type="entry name" value="P-loop_NTPase"/>
</dbReference>
<dbReference type="GO" id="GO:0016301">
    <property type="term" value="F:kinase activity"/>
    <property type="evidence" value="ECO:0007669"/>
    <property type="project" value="InterPro"/>
</dbReference>
<dbReference type="InterPro" id="IPR006083">
    <property type="entry name" value="PRK/URK"/>
</dbReference>
<dbReference type="GO" id="GO:0005524">
    <property type="term" value="F:ATP binding"/>
    <property type="evidence" value="ECO:0007669"/>
    <property type="project" value="InterPro"/>
</dbReference>
<proteinExistence type="predicted"/>
<dbReference type="NCBIfam" id="NF006746">
    <property type="entry name" value="PRK09270.1-5"/>
    <property type="match status" value="1"/>
</dbReference>
<evidence type="ECO:0000313" key="3">
    <source>
        <dbReference type="Proteomes" id="UP000035444"/>
    </source>
</evidence>
<dbReference type="STRING" id="1489064.WH96_15480"/>
<dbReference type="Gene3D" id="3.40.50.300">
    <property type="entry name" value="P-loop containing nucleotide triphosphate hydrolases"/>
    <property type="match status" value="1"/>
</dbReference>
<reference evidence="2 3" key="1">
    <citation type="submission" date="2015-03" db="EMBL/GenBank/DDBJ databases">
        <title>Genome Sequence of Kiloniella spongiae MEBiC09566, isolated from a marine sponge.</title>
        <authorList>
            <person name="Shao Z."/>
            <person name="Wang L."/>
            <person name="Li X."/>
        </authorList>
    </citation>
    <scope>NUCLEOTIDE SEQUENCE [LARGE SCALE GENOMIC DNA]</scope>
    <source>
        <strain evidence="2 3">MEBiC09566</strain>
    </source>
</reference>
<dbReference type="PATRIC" id="fig|1489064.4.peg.65"/>
<name>A0A0H2MBQ8_9PROT</name>
<accession>A0A0H2MBQ8</accession>
<dbReference type="OrthoDB" id="1550976at2"/>